<reference evidence="1" key="1">
    <citation type="submission" date="2023-05" db="EMBL/GenBank/DDBJ databases">
        <authorList>
            <consortium name="ELIXIR-Norway"/>
        </authorList>
    </citation>
    <scope>NUCLEOTIDE SEQUENCE</scope>
</reference>
<evidence type="ECO:0000313" key="2">
    <source>
        <dbReference type="Proteomes" id="UP001162501"/>
    </source>
</evidence>
<reference evidence="1" key="2">
    <citation type="submission" date="2025-03" db="EMBL/GenBank/DDBJ databases">
        <authorList>
            <consortium name="ELIXIR-Norway"/>
            <consortium name="Elixir Norway"/>
        </authorList>
    </citation>
    <scope>NUCLEOTIDE SEQUENCE</scope>
</reference>
<proteinExistence type="predicted"/>
<gene>
    <name evidence="1" type="ORF">MRATA1EN22A_LOCUS26897</name>
</gene>
<name>A0AC60A4Y1_RANTA</name>
<organism evidence="1 2">
    <name type="scientific">Rangifer tarandus platyrhynchus</name>
    <name type="common">Svalbard reindeer</name>
    <dbReference type="NCBI Taxonomy" id="3082113"/>
    <lineage>
        <taxon>Eukaryota</taxon>
        <taxon>Metazoa</taxon>
        <taxon>Chordata</taxon>
        <taxon>Craniata</taxon>
        <taxon>Vertebrata</taxon>
        <taxon>Euteleostomi</taxon>
        <taxon>Mammalia</taxon>
        <taxon>Eutheria</taxon>
        <taxon>Laurasiatheria</taxon>
        <taxon>Artiodactyla</taxon>
        <taxon>Ruminantia</taxon>
        <taxon>Pecora</taxon>
        <taxon>Cervidae</taxon>
        <taxon>Odocoileinae</taxon>
        <taxon>Rangifer</taxon>
    </lineage>
</organism>
<sequence>MTQNPGCKEQFLRKPRSKSQTYSQTHEGPKAQKCGPHHSSLRKRKLKPRPNAISHLREQLKPQTATPRVAQYPGNSGDQASSSLGGREKWCSLLGKSLQFS</sequence>
<accession>A0AC60A4Y1</accession>
<dbReference type="EMBL" id="OX596091">
    <property type="protein sequence ID" value="CAN0555922.1"/>
    <property type="molecule type" value="Genomic_DNA"/>
</dbReference>
<evidence type="ECO:0000313" key="1">
    <source>
        <dbReference type="EMBL" id="CAN0555922.1"/>
    </source>
</evidence>
<dbReference type="Proteomes" id="UP001162501">
    <property type="component" value="Chromosome 7"/>
</dbReference>
<protein>
    <submittedName>
        <fullName evidence="1">Uncharacterized protein</fullName>
    </submittedName>
</protein>